<feature type="transmembrane region" description="Helical" evidence="9">
    <location>
        <begin position="161"/>
        <end position="185"/>
    </location>
</feature>
<dbReference type="FunFam" id="1.20.1250.20:FF:001511">
    <property type="entry name" value="Solute carrier family 2, facilitated glucose transporter member 5"/>
    <property type="match status" value="1"/>
</dbReference>
<evidence type="ECO:0000256" key="2">
    <source>
        <dbReference type="ARBA" id="ARBA00022448"/>
    </source>
</evidence>
<dbReference type="PANTHER" id="PTHR23503">
    <property type="entry name" value="SOLUTE CARRIER FAMILY 2"/>
    <property type="match status" value="1"/>
</dbReference>
<protein>
    <recommendedName>
        <fullName evidence="10">Major facilitator superfamily (MFS) profile domain-containing protein</fullName>
    </recommendedName>
</protein>
<dbReference type="PRINTS" id="PR00171">
    <property type="entry name" value="SUGRTRNSPORT"/>
</dbReference>
<dbReference type="PROSITE" id="PS00216">
    <property type="entry name" value="SUGAR_TRANSPORT_1"/>
    <property type="match status" value="1"/>
</dbReference>
<evidence type="ECO:0000256" key="8">
    <source>
        <dbReference type="RuleBase" id="RU003346"/>
    </source>
</evidence>
<feature type="domain" description="Major facilitator superfamily (MFS) profile" evidence="10">
    <location>
        <begin position="26"/>
        <end position="469"/>
    </location>
</feature>
<dbReference type="NCBIfam" id="TIGR00879">
    <property type="entry name" value="SP"/>
    <property type="match status" value="1"/>
</dbReference>
<feature type="transmembrane region" description="Helical" evidence="9">
    <location>
        <begin position="105"/>
        <end position="123"/>
    </location>
</feature>
<dbReference type="InterPro" id="IPR036259">
    <property type="entry name" value="MFS_trans_sf"/>
</dbReference>
<feature type="transmembrane region" description="Helical" evidence="9">
    <location>
        <begin position="415"/>
        <end position="435"/>
    </location>
</feature>
<evidence type="ECO:0000256" key="7">
    <source>
        <dbReference type="ARBA" id="ARBA00023180"/>
    </source>
</evidence>
<keyword evidence="6 9" id="KW-0472">Membrane</keyword>
<evidence type="ECO:0000256" key="9">
    <source>
        <dbReference type="SAM" id="Phobius"/>
    </source>
</evidence>
<dbReference type="InterPro" id="IPR005829">
    <property type="entry name" value="Sugar_transporter_CS"/>
</dbReference>
<dbReference type="AlphaFoldDB" id="A0A7R8YPH4"/>
<sequence>MTESKYFAYHPPSRSGRFGSSLLTVALLTTIGAAIPVGYNIGVINSPANFIQDWCNETIYSTYGTRLTSSGMNILWSAIVSIFVIGGAIGSLGGSWLSDILGRKGCFLLSGALLVIGAVLFQFCRLAESVEMLMIGRIIVGLGSGLVTASLPIYHTELAPLALRGTVGVFCSIGVTAGVVVGQILSLKYTFGTEDSWHHALSAYAILIVICYLPCKWFPESPKYLYLIKGNHSLAESVLMKLRGTDPETVELELKEMENDRKEKSMSRSLRSVLTDYSLLLPIVIVCTFQGGQQLSGINAVFYYSVTIFQEAGLQKDDAEWANLGAGSLNLLTAFFTPLIMAKINRRPVMLTSTFASAIALFALTFIIHYINAASWLPMACIVCVLLYILFYQIGIGPIPYFIGSEIVNTESRPAVMALGSLASWSCNFAVAMLFPTLQAAWGAFVFLPFFIDCVVLFLITKFYLPETRGRDSSEIAPLISKVLPISYKTGAMKLSTTRTARICQAVI</sequence>
<dbReference type="PANTHER" id="PTHR23503:SF127">
    <property type="entry name" value="FI08437P-RELATED"/>
    <property type="match status" value="1"/>
</dbReference>
<keyword evidence="2 8" id="KW-0813">Transport</keyword>
<dbReference type="GO" id="GO:1990539">
    <property type="term" value="P:fructose import across plasma membrane"/>
    <property type="evidence" value="ECO:0007669"/>
    <property type="project" value="UniProtKB-ARBA"/>
</dbReference>
<evidence type="ECO:0000256" key="4">
    <source>
        <dbReference type="ARBA" id="ARBA00022692"/>
    </source>
</evidence>
<dbReference type="SUPFAM" id="SSF103473">
    <property type="entry name" value="MFS general substrate transporter"/>
    <property type="match status" value="1"/>
</dbReference>
<gene>
    <name evidence="11" type="ORF">HERILL_LOCUS747</name>
</gene>
<proteinExistence type="inferred from homology"/>
<feature type="transmembrane region" description="Helical" evidence="9">
    <location>
        <begin position="197"/>
        <end position="215"/>
    </location>
</feature>
<dbReference type="EMBL" id="LR899009">
    <property type="protein sequence ID" value="CAD7077396.1"/>
    <property type="molecule type" value="Genomic_DNA"/>
</dbReference>
<dbReference type="Pfam" id="PF00083">
    <property type="entry name" value="Sugar_tr"/>
    <property type="match status" value="1"/>
</dbReference>
<dbReference type="CDD" id="cd17357">
    <property type="entry name" value="MFS_GLUT_Class1_2_like"/>
    <property type="match status" value="1"/>
</dbReference>
<dbReference type="GO" id="GO:0005353">
    <property type="term" value="F:fructose transmembrane transporter activity"/>
    <property type="evidence" value="ECO:0007669"/>
    <property type="project" value="UniProtKB-ARBA"/>
</dbReference>
<evidence type="ECO:0000313" key="11">
    <source>
        <dbReference type="EMBL" id="CAD7077396.1"/>
    </source>
</evidence>
<feature type="transmembrane region" description="Helical" evidence="9">
    <location>
        <begin position="135"/>
        <end position="154"/>
    </location>
</feature>
<organism evidence="11 12">
    <name type="scientific">Hermetia illucens</name>
    <name type="common">Black soldier fly</name>
    <dbReference type="NCBI Taxonomy" id="343691"/>
    <lineage>
        <taxon>Eukaryota</taxon>
        <taxon>Metazoa</taxon>
        <taxon>Ecdysozoa</taxon>
        <taxon>Arthropoda</taxon>
        <taxon>Hexapoda</taxon>
        <taxon>Insecta</taxon>
        <taxon>Pterygota</taxon>
        <taxon>Neoptera</taxon>
        <taxon>Endopterygota</taxon>
        <taxon>Diptera</taxon>
        <taxon>Brachycera</taxon>
        <taxon>Stratiomyomorpha</taxon>
        <taxon>Stratiomyidae</taxon>
        <taxon>Hermetiinae</taxon>
        <taxon>Hermetia</taxon>
    </lineage>
</organism>
<dbReference type="GO" id="GO:0005886">
    <property type="term" value="C:plasma membrane"/>
    <property type="evidence" value="ECO:0007669"/>
    <property type="project" value="UniProtKB-SubCell"/>
</dbReference>
<reference evidence="11 12" key="1">
    <citation type="submission" date="2020-11" db="EMBL/GenBank/DDBJ databases">
        <authorList>
            <person name="Wallbank WR R."/>
            <person name="Pardo Diaz C."/>
            <person name="Kozak K."/>
            <person name="Martin S."/>
            <person name="Jiggins C."/>
            <person name="Moest M."/>
            <person name="Warren A I."/>
            <person name="Generalovic N T."/>
            <person name="Byers J.R.P. K."/>
            <person name="Montejo-Kovacevich G."/>
            <person name="Yen C E."/>
        </authorList>
    </citation>
    <scope>NUCLEOTIDE SEQUENCE [LARGE SCALE GENOMIC DNA]</scope>
</reference>
<keyword evidence="3" id="KW-1003">Cell membrane</keyword>
<feature type="transmembrane region" description="Helical" evidence="9">
    <location>
        <begin position="349"/>
        <end position="371"/>
    </location>
</feature>
<evidence type="ECO:0000256" key="5">
    <source>
        <dbReference type="ARBA" id="ARBA00022989"/>
    </source>
</evidence>
<dbReference type="InterPro" id="IPR003663">
    <property type="entry name" value="Sugar/inositol_transpt"/>
</dbReference>
<dbReference type="OrthoDB" id="4540492at2759"/>
<keyword evidence="7" id="KW-0325">Glycoprotein</keyword>
<dbReference type="InterPro" id="IPR005828">
    <property type="entry name" value="MFS_sugar_transport-like"/>
</dbReference>
<dbReference type="Gene3D" id="1.20.1250.20">
    <property type="entry name" value="MFS general substrate transporter like domains"/>
    <property type="match status" value="1"/>
</dbReference>
<evidence type="ECO:0000256" key="3">
    <source>
        <dbReference type="ARBA" id="ARBA00022475"/>
    </source>
</evidence>
<feature type="transmembrane region" description="Helical" evidence="9">
    <location>
        <begin position="377"/>
        <end position="403"/>
    </location>
</feature>
<dbReference type="InParanoid" id="A0A7R8YPH4"/>
<keyword evidence="12" id="KW-1185">Reference proteome</keyword>
<keyword evidence="5 9" id="KW-1133">Transmembrane helix</keyword>
<feature type="transmembrane region" description="Helical" evidence="9">
    <location>
        <begin position="441"/>
        <end position="465"/>
    </location>
</feature>
<dbReference type="InterPro" id="IPR045263">
    <property type="entry name" value="GLUT"/>
</dbReference>
<evidence type="ECO:0000313" key="12">
    <source>
        <dbReference type="Proteomes" id="UP000594454"/>
    </source>
</evidence>
<keyword evidence="4 9" id="KW-0812">Transmembrane</keyword>
<dbReference type="InterPro" id="IPR020846">
    <property type="entry name" value="MFS_dom"/>
</dbReference>
<comment type="subcellular location">
    <subcellularLocation>
        <location evidence="1">Cell membrane</location>
        <topology evidence="1">Multi-pass membrane protein</topology>
    </subcellularLocation>
</comment>
<evidence type="ECO:0000256" key="1">
    <source>
        <dbReference type="ARBA" id="ARBA00004651"/>
    </source>
</evidence>
<dbReference type="PROSITE" id="PS00217">
    <property type="entry name" value="SUGAR_TRANSPORT_2"/>
    <property type="match status" value="1"/>
</dbReference>
<evidence type="ECO:0000256" key="6">
    <source>
        <dbReference type="ARBA" id="ARBA00023136"/>
    </source>
</evidence>
<evidence type="ECO:0000259" key="10">
    <source>
        <dbReference type="PROSITE" id="PS50850"/>
    </source>
</evidence>
<feature type="transmembrane region" description="Helical" evidence="9">
    <location>
        <begin position="74"/>
        <end position="93"/>
    </location>
</feature>
<dbReference type="Proteomes" id="UP000594454">
    <property type="component" value="Chromosome 1"/>
</dbReference>
<dbReference type="FunCoup" id="A0A7R8YPH4">
    <property type="interactions" value="105"/>
</dbReference>
<name>A0A7R8YPH4_HERIL</name>
<dbReference type="PROSITE" id="PS50850">
    <property type="entry name" value="MFS"/>
    <property type="match status" value="1"/>
</dbReference>
<comment type="similarity">
    <text evidence="8">Belongs to the major facilitator superfamily. Sugar transporter (TC 2.A.1.1) family.</text>
</comment>
<feature type="transmembrane region" description="Helical" evidence="9">
    <location>
        <begin position="21"/>
        <end position="39"/>
    </location>
</feature>
<accession>A0A7R8YPH4</accession>